<protein>
    <submittedName>
        <fullName evidence="1">Uncharacterized protein</fullName>
    </submittedName>
</protein>
<reference evidence="1 2" key="1">
    <citation type="submission" date="2020-12" db="EMBL/GenBank/DDBJ databases">
        <title>Sphingomonas sp.</title>
        <authorList>
            <person name="Kim M.K."/>
        </authorList>
    </citation>
    <scope>NUCLEOTIDE SEQUENCE [LARGE SCALE GENOMIC DNA]</scope>
    <source>
        <strain evidence="1 2">BT552</strain>
    </source>
</reference>
<proteinExistence type="predicted"/>
<dbReference type="EMBL" id="JAFEMC010000001">
    <property type="protein sequence ID" value="MBM6575284.1"/>
    <property type="molecule type" value="Genomic_DNA"/>
</dbReference>
<dbReference type="RefSeq" id="WP_204194041.1">
    <property type="nucleotide sequence ID" value="NZ_JAFEMC010000001.1"/>
</dbReference>
<gene>
    <name evidence="1" type="ORF">ILT43_02795</name>
</gene>
<name>A0ABS2D307_9SPHN</name>
<organism evidence="1 2">
    <name type="scientific">Sphingomonas longa</name>
    <dbReference type="NCBI Taxonomy" id="2778730"/>
    <lineage>
        <taxon>Bacteria</taxon>
        <taxon>Pseudomonadati</taxon>
        <taxon>Pseudomonadota</taxon>
        <taxon>Alphaproteobacteria</taxon>
        <taxon>Sphingomonadales</taxon>
        <taxon>Sphingomonadaceae</taxon>
        <taxon>Sphingomonas</taxon>
    </lineage>
</organism>
<dbReference type="Proteomes" id="UP000763641">
    <property type="component" value="Unassembled WGS sequence"/>
</dbReference>
<sequence length="152" mass="15982">MTAVAERARLGAIGTDLIGVDGGPAERRVARFVASLSGNPITITHFCDLGKTPVWRRWPRAAQRRLAQRVALASIADAVAGSIDGEWLGALADVAGEDALDWAASQAERVVAGDMTTLAPKDLEARGFSLLASTRSDDRTAKWIAAAMKVGA</sequence>
<evidence type="ECO:0000313" key="2">
    <source>
        <dbReference type="Proteomes" id="UP000763641"/>
    </source>
</evidence>
<accession>A0ABS2D307</accession>
<keyword evidence="2" id="KW-1185">Reference proteome</keyword>
<evidence type="ECO:0000313" key="1">
    <source>
        <dbReference type="EMBL" id="MBM6575284.1"/>
    </source>
</evidence>
<comment type="caution">
    <text evidence="1">The sequence shown here is derived from an EMBL/GenBank/DDBJ whole genome shotgun (WGS) entry which is preliminary data.</text>
</comment>